<keyword evidence="6 9" id="KW-0865">Zymogen</keyword>
<dbReference type="PANTHER" id="PTHR43199">
    <property type="entry name" value="GLUTATHIONE HYDROLASE"/>
    <property type="match status" value="1"/>
</dbReference>
<gene>
    <name evidence="12" type="primary">ggt</name>
    <name evidence="12" type="ORF">NOF53_21775</name>
</gene>
<feature type="signal peptide" evidence="11">
    <location>
        <begin position="1"/>
        <end position="28"/>
    </location>
</feature>
<comment type="pathway">
    <text evidence="9">Sulfur metabolism; glutathione metabolism.</text>
</comment>
<comment type="PTM">
    <text evidence="9">Cleaved by autocatalysis into a large and a small subunit.</text>
</comment>
<comment type="catalytic activity">
    <reaction evidence="8 9">
        <text>an N-terminal (5-L-glutamyl)-[peptide] + an alpha-amino acid = 5-L-glutamyl amino acid + an N-terminal L-alpha-aminoacyl-[peptide]</text>
        <dbReference type="Rhea" id="RHEA:23904"/>
        <dbReference type="Rhea" id="RHEA-COMP:9780"/>
        <dbReference type="Rhea" id="RHEA-COMP:9795"/>
        <dbReference type="ChEBI" id="CHEBI:77644"/>
        <dbReference type="ChEBI" id="CHEBI:78597"/>
        <dbReference type="ChEBI" id="CHEBI:78599"/>
        <dbReference type="ChEBI" id="CHEBI:78608"/>
        <dbReference type="EC" id="2.3.2.2"/>
    </reaction>
</comment>
<evidence type="ECO:0000256" key="6">
    <source>
        <dbReference type="ARBA" id="ARBA00023145"/>
    </source>
</evidence>
<dbReference type="InterPro" id="IPR029055">
    <property type="entry name" value="Ntn_hydrolases_N"/>
</dbReference>
<evidence type="ECO:0000256" key="5">
    <source>
        <dbReference type="ARBA" id="ARBA00022801"/>
    </source>
</evidence>
<dbReference type="RefSeq" id="WP_255972616.1">
    <property type="nucleotide sequence ID" value="NZ_JANFQF010000021.1"/>
</dbReference>
<dbReference type="EC" id="2.3.2.2" evidence="9"/>
<evidence type="ECO:0000256" key="1">
    <source>
        <dbReference type="ARBA" id="ARBA00001049"/>
    </source>
</evidence>
<comment type="similarity">
    <text evidence="3 9">Belongs to the gamma-glutamyltransferase family.</text>
</comment>
<dbReference type="EMBL" id="JANFQF010000021">
    <property type="protein sequence ID" value="MCQ4121758.1"/>
    <property type="molecule type" value="Genomic_DNA"/>
</dbReference>
<evidence type="ECO:0000256" key="3">
    <source>
        <dbReference type="ARBA" id="ARBA00009381"/>
    </source>
</evidence>
<dbReference type="Gene3D" id="1.10.246.130">
    <property type="match status" value="1"/>
</dbReference>
<dbReference type="InterPro" id="IPR043138">
    <property type="entry name" value="GGT_lsub"/>
</dbReference>
<reference evidence="12 13" key="1">
    <citation type="submission" date="2022-07" db="EMBL/GenBank/DDBJ databases">
        <title>Degradation activity of malathion, p-nitrophenol and potential low-temperature adaptation strategy of Rhodococcus sp. FXJ9.536.</title>
        <authorList>
            <person name="Huang J."/>
            <person name="Huang Y."/>
        </authorList>
    </citation>
    <scope>NUCLEOTIDE SEQUENCE [LARGE SCALE GENOMIC DNA]</scope>
    <source>
        <strain evidence="12 13">FXJ9.536</strain>
    </source>
</reference>
<dbReference type="InterPro" id="IPR043137">
    <property type="entry name" value="GGT_ssub_C"/>
</dbReference>
<feature type="compositionally biased region" description="Pro residues" evidence="10">
    <location>
        <begin position="52"/>
        <end position="65"/>
    </location>
</feature>
<keyword evidence="7 9" id="KW-0012">Acyltransferase</keyword>
<evidence type="ECO:0000256" key="11">
    <source>
        <dbReference type="SAM" id="SignalP"/>
    </source>
</evidence>
<evidence type="ECO:0000313" key="13">
    <source>
        <dbReference type="Proteomes" id="UP001524501"/>
    </source>
</evidence>
<evidence type="ECO:0000256" key="10">
    <source>
        <dbReference type="SAM" id="MobiDB-lite"/>
    </source>
</evidence>
<dbReference type="PANTHER" id="PTHR43199:SF1">
    <property type="entry name" value="GLUTATHIONE HYDROLASE PROENZYME"/>
    <property type="match status" value="1"/>
</dbReference>
<dbReference type="PROSITE" id="PS51257">
    <property type="entry name" value="PROKAR_LIPOPROTEIN"/>
    <property type="match status" value="1"/>
</dbReference>
<evidence type="ECO:0000256" key="8">
    <source>
        <dbReference type="ARBA" id="ARBA00047417"/>
    </source>
</evidence>
<keyword evidence="11" id="KW-0732">Signal</keyword>
<sequence>MGRVSGVGIGIRASLAAALCVGMLAACSSDEAPQSDPAATCADVPNGTTAAAPPPGLNPAPPAGAPPTSQNLATNPEIATAYRSGMVPVDTASYAVSTANPISTRAACDVLRDGGTAADALIVAQTVLGIVEPQSSGIGGGAFLLYYDAEKNSVEAYDGREVAPMSATENYLRWISDADRTEPKPDARASGRSIGVPGVVRMLELAHREHGRNEWRELFDPAVSLADQGFEISPRMAGQIAASAPELAVDEESKAYFLNPDGSPKPAGTKLTNPALAKTLGAIASGGAEAFYTGAIAQSIVDSTANASGGRTPGHITLDDLANYQAKKRTALCTPYRDHEVCGMPNPSSGGTAVAATLGILENFDLSASGPTNLDANGGKPTAEAVHLISEAERLAYADRDKYVADSDFVPLPGNSVDTLLDDDYLKRRAELIDPGKSMGTAKPGDFGPVPLGVQPQDKEHGTSHISVADKYGNVASMTTTVESAFGSFHMTEGFVLNNQLTDFSAQPVGPDGAPLANRVEPGKRPRSSMAPTLVFSRGDDGTRGDVEFVTGSPGGSVIIQFVVKTLVGMLDWGMNPQQAVSGVDFGAANTPVTGVGGEHPNINAARDGADDPLIAQLRAMGHQVSVAPQSSGLSALQRVDAGWVGGADPRREGAVMGDGTG</sequence>
<evidence type="ECO:0000256" key="4">
    <source>
        <dbReference type="ARBA" id="ARBA00022679"/>
    </source>
</evidence>
<keyword evidence="9" id="KW-0317">Glutathione biosynthesis</keyword>
<evidence type="ECO:0000256" key="2">
    <source>
        <dbReference type="ARBA" id="ARBA00001089"/>
    </source>
</evidence>
<feature type="region of interest" description="Disordered" evidence="10">
    <location>
        <begin position="34"/>
        <end position="72"/>
    </location>
</feature>
<evidence type="ECO:0000256" key="7">
    <source>
        <dbReference type="ARBA" id="ARBA00023315"/>
    </source>
</evidence>
<keyword evidence="13" id="KW-1185">Reference proteome</keyword>
<keyword evidence="5 9" id="KW-0378">Hydrolase</keyword>
<dbReference type="Proteomes" id="UP001524501">
    <property type="component" value="Unassembled WGS sequence"/>
</dbReference>
<feature type="chain" id="PRO_5046781122" description="Glutathione hydrolase proenzyme" evidence="11">
    <location>
        <begin position="29"/>
        <end position="662"/>
    </location>
</feature>
<comment type="catalytic activity">
    <reaction evidence="1 9">
        <text>an S-substituted glutathione + H2O = an S-substituted L-cysteinylglycine + L-glutamate</text>
        <dbReference type="Rhea" id="RHEA:59468"/>
        <dbReference type="ChEBI" id="CHEBI:15377"/>
        <dbReference type="ChEBI" id="CHEBI:29985"/>
        <dbReference type="ChEBI" id="CHEBI:90779"/>
        <dbReference type="ChEBI" id="CHEBI:143103"/>
        <dbReference type="EC" id="3.4.19.13"/>
    </reaction>
</comment>
<evidence type="ECO:0000256" key="9">
    <source>
        <dbReference type="RuleBase" id="RU368036"/>
    </source>
</evidence>
<protein>
    <recommendedName>
        <fullName evidence="9">Glutathione hydrolase proenzyme</fullName>
        <ecNumber evidence="9">2.3.2.2</ecNumber>
        <ecNumber evidence="9">3.4.19.13</ecNumber>
    </recommendedName>
    <component>
        <recommendedName>
            <fullName evidence="9">Glutathione hydrolase large chain</fullName>
        </recommendedName>
    </component>
    <component>
        <recommendedName>
            <fullName evidence="9">Glutathione hydrolase small chain</fullName>
        </recommendedName>
    </component>
</protein>
<organism evidence="12 13">
    <name type="scientific">Rhodococcus tibetensis</name>
    <dbReference type="NCBI Taxonomy" id="2965064"/>
    <lineage>
        <taxon>Bacteria</taxon>
        <taxon>Bacillati</taxon>
        <taxon>Actinomycetota</taxon>
        <taxon>Actinomycetes</taxon>
        <taxon>Mycobacteriales</taxon>
        <taxon>Nocardiaceae</taxon>
        <taxon>Rhodococcus</taxon>
    </lineage>
</organism>
<evidence type="ECO:0000313" key="12">
    <source>
        <dbReference type="EMBL" id="MCQ4121758.1"/>
    </source>
</evidence>
<comment type="caution">
    <text evidence="12">The sequence shown here is derived from an EMBL/GenBank/DDBJ whole genome shotgun (WGS) entry which is preliminary data.</text>
</comment>
<dbReference type="NCBIfam" id="TIGR00066">
    <property type="entry name" value="g_glut_trans"/>
    <property type="match status" value="1"/>
</dbReference>
<keyword evidence="4 9" id="KW-0808">Transferase</keyword>
<dbReference type="InterPro" id="IPR000101">
    <property type="entry name" value="GGT_peptidase"/>
</dbReference>
<dbReference type="Pfam" id="PF01019">
    <property type="entry name" value="G_glu_transpept"/>
    <property type="match status" value="1"/>
</dbReference>
<dbReference type="InterPro" id="IPR051792">
    <property type="entry name" value="GGT_bact"/>
</dbReference>
<dbReference type="EC" id="3.4.19.13" evidence="9"/>
<dbReference type="PRINTS" id="PR01210">
    <property type="entry name" value="GGTRANSPTASE"/>
</dbReference>
<comment type="catalytic activity">
    <reaction evidence="2 9">
        <text>glutathione + H2O = L-cysteinylglycine + L-glutamate</text>
        <dbReference type="Rhea" id="RHEA:28807"/>
        <dbReference type="ChEBI" id="CHEBI:15377"/>
        <dbReference type="ChEBI" id="CHEBI:29985"/>
        <dbReference type="ChEBI" id="CHEBI:57925"/>
        <dbReference type="ChEBI" id="CHEBI:61694"/>
        <dbReference type="EC" id="3.4.19.13"/>
    </reaction>
</comment>
<accession>A0ABT1QHM3</accession>
<name>A0ABT1QHM3_9NOCA</name>
<proteinExistence type="inferred from homology"/>
<dbReference type="Gene3D" id="3.60.20.40">
    <property type="match status" value="1"/>
</dbReference>
<dbReference type="GO" id="GO:0103068">
    <property type="term" value="F:leukotriene C4 gamma-glutamyl transferase activity"/>
    <property type="evidence" value="ECO:0007669"/>
    <property type="project" value="UniProtKB-EC"/>
</dbReference>
<comment type="subunit">
    <text evidence="9">This enzyme consists of two polypeptide chains, which are synthesized in precursor form from a single polypeptide.</text>
</comment>
<dbReference type="SUPFAM" id="SSF56235">
    <property type="entry name" value="N-terminal nucleophile aminohydrolases (Ntn hydrolases)"/>
    <property type="match status" value="1"/>
</dbReference>
<feature type="region of interest" description="Disordered" evidence="10">
    <location>
        <begin position="518"/>
        <end position="538"/>
    </location>
</feature>